<keyword evidence="2 5" id="KW-1005">Bacterial flagellum biogenesis</keyword>
<evidence type="ECO:0000256" key="3">
    <source>
        <dbReference type="ARBA" id="ARBA00022845"/>
    </source>
</evidence>
<dbReference type="InterPro" id="IPR024046">
    <property type="entry name" value="Flagellar_assmbl_FliW_dom_sf"/>
</dbReference>
<comment type="function">
    <text evidence="5">Acts as an anti-CsrA protein, binds CsrA and prevents it from repressing translation of its target genes, one of which is flagellin. Binds to flagellin and participates in the assembly of the flagellum.</text>
</comment>
<reference evidence="6" key="1">
    <citation type="submission" date="2020-08" db="EMBL/GenBank/DDBJ databases">
        <title>Genome public.</title>
        <authorList>
            <person name="Liu C."/>
            <person name="Sun Q."/>
        </authorList>
    </citation>
    <scope>NUCLEOTIDE SEQUENCE</scope>
    <source>
        <strain evidence="6">BX1005</strain>
    </source>
</reference>
<dbReference type="HAMAP" id="MF_01185">
    <property type="entry name" value="FliW"/>
    <property type="match status" value="1"/>
</dbReference>
<sequence length="152" mass="17397">MKADTRLFGKIEIEDEKILTFDQGIIGFPYMKHFALIFDVEDGKEAKIKWLQSMDEECFAMPVMSPYELVPDYHPSVSDETWQTLGEIRDEDMLVLVTVTVPTDITQMSINLKAPVVVNLATNKASQVIVEDEYPVKYKIYDKVKDGKKEGE</sequence>
<dbReference type="InterPro" id="IPR003775">
    <property type="entry name" value="Flagellar_assembly_factor_FliW"/>
</dbReference>
<comment type="similarity">
    <text evidence="5">Belongs to the FliW family.</text>
</comment>
<gene>
    <name evidence="5" type="primary">fliW</name>
    <name evidence="6" type="ORF">H8S17_00050</name>
</gene>
<dbReference type="GO" id="GO:0044780">
    <property type="term" value="P:bacterial-type flagellum assembly"/>
    <property type="evidence" value="ECO:0007669"/>
    <property type="project" value="UniProtKB-UniRule"/>
</dbReference>
<dbReference type="Gene3D" id="2.30.290.10">
    <property type="entry name" value="BH3618-like"/>
    <property type="match status" value="1"/>
</dbReference>
<comment type="caution">
    <text evidence="6">The sequence shown here is derived from an EMBL/GenBank/DDBJ whole genome shotgun (WGS) entry which is preliminary data.</text>
</comment>
<keyword evidence="6" id="KW-0969">Cilium</keyword>
<name>A0A923RRJ0_9FIRM</name>
<dbReference type="GO" id="GO:0006417">
    <property type="term" value="P:regulation of translation"/>
    <property type="evidence" value="ECO:0007669"/>
    <property type="project" value="UniProtKB-KW"/>
</dbReference>
<dbReference type="Pfam" id="PF02623">
    <property type="entry name" value="FliW"/>
    <property type="match status" value="1"/>
</dbReference>
<evidence type="ECO:0000256" key="1">
    <source>
        <dbReference type="ARBA" id="ARBA00022490"/>
    </source>
</evidence>
<proteinExistence type="inferred from homology"/>
<evidence type="ECO:0000313" key="7">
    <source>
        <dbReference type="Proteomes" id="UP000606720"/>
    </source>
</evidence>
<dbReference type="GO" id="GO:0005737">
    <property type="term" value="C:cytoplasm"/>
    <property type="evidence" value="ECO:0007669"/>
    <property type="project" value="UniProtKB-SubCell"/>
</dbReference>
<keyword evidence="1 5" id="KW-0963">Cytoplasm</keyword>
<organism evidence="6 7">
    <name type="scientific">Roseburia zhanii</name>
    <dbReference type="NCBI Taxonomy" id="2763064"/>
    <lineage>
        <taxon>Bacteria</taxon>
        <taxon>Bacillati</taxon>
        <taxon>Bacillota</taxon>
        <taxon>Clostridia</taxon>
        <taxon>Lachnospirales</taxon>
        <taxon>Lachnospiraceae</taxon>
        <taxon>Roseburia</taxon>
    </lineage>
</organism>
<evidence type="ECO:0000256" key="5">
    <source>
        <dbReference type="HAMAP-Rule" id="MF_01185"/>
    </source>
</evidence>
<keyword evidence="7" id="KW-1185">Reference proteome</keyword>
<evidence type="ECO:0000256" key="2">
    <source>
        <dbReference type="ARBA" id="ARBA00022795"/>
    </source>
</evidence>
<comment type="subunit">
    <text evidence="5">Interacts with translational regulator CsrA and flagellin(s).</text>
</comment>
<protein>
    <recommendedName>
        <fullName evidence="5">Flagellar assembly factor FliW</fullName>
    </recommendedName>
</protein>
<dbReference type="EMBL" id="JACOPH010000001">
    <property type="protein sequence ID" value="MBC5712612.1"/>
    <property type="molecule type" value="Genomic_DNA"/>
</dbReference>
<evidence type="ECO:0000256" key="4">
    <source>
        <dbReference type="ARBA" id="ARBA00023186"/>
    </source>
</evidence>
<evidence type="ECO:0000313" key="6">
    <source>
        <dbReference type="EMBL" id="MBC5712612.1"/>
    </source>
</evidence>
<comment type="subcellular location">
    <subcellularLocation>
        <location evidence="5">Cytoplasm</location>
    </subcellularLocation>
</comment>
<keyword evidence="3 5" id="KW-0810">Translation regulation</keyword>
<keyword evidence="6" id="KW-0282">Flagellum</keyword>
<dbReference type="RefSeq" id="WP_178051840.1">
    <property type="nucleotide sequence ID" value="NZ_JACOPH010000001.1"/>
</dbReference>
<dbReference type="PANTHER" id="PTHR39190:SF1">
    <property type="entry name" value="FLAGELLAR ASSEMBLY FACTOR FLIW"/>
    <property type="match status" value="1"/>
</dbReference>
<dbReference type="PANTHER" id="PTHR39190">
    <property type="entry name" value="FLAGELLAR ASSEMBLY FACTOR FLIW"/>
    <property type="match status" value="1"/>
</dbReference>
<dbReference type="AlphaFoldDB" id="A0A923RRJ0"/>
<keyword evidence="4 5" id="KW-0143">Chaperone</keyword>
<dbReference type="Proteomes" id="UP000606720">
    <property type="component" value="Unassembled WGS sequence"/>
</dbReference>
<keyword evidence="6" id="KW-0966">Cell projection</keyword>
<dbReference type="SUPFAM" id="SSF141457">
    <property type="entry name" value="BH3618-like"/>
    <property type="match status" value="1"/>
</dbReference>
<accession>A0A923RRJ0</accession>